<gene>
    <name evidence="1" type="ORF">ACE41H_15565</name>
</gene>
<evidence type="ECO:0000313" key="2">
    <source>
        <dbReference type="Proteomes" id="UP001580346"/>
    </source>
</evidence>
<dbReference type="RefSeq" id="WP_375356339.1">
    <property type="nucleotide sequence ID" value="NZ_JBHHMI010000013.1"/>
</dbReference>
<protein>
    <submittedName>
        <fullName evidence="1">DUF4258 domain-containing protein</fullName>
    </submittedName>
</protein>
<accession>A0ABV5AVE2</accession>
<dbReference type="EMBL" id="JBHHMI010000013">
    <property type="protein sequence ID" value="MFB5268185.1"/>
    <property type="molecule type" value="Genomic_DNA"/>
</dbReference>
<evidence type="ECO:0000313" key="1">
    <source>
        <dbReference type="EMBL" id="MFB5268185.1"/>
    </source>
</evidence>
<dbReference type="Proteomes" id="UP001580346">
    <property type="component" value="Unassembled WGS sequence"/>
</dbReference>
<reference evidence="1 2" key="1">
    <citation type="submission" date="2024-09" db="EMBL/GenBank/DDBJ databases">
        <title>Paenibacillus zeirhizospherea sp. nov., isolated from surface of the maize (Zea mays) roots in a horticulture field, Hungary.</title>
        <authorList>
            <person name="Marton D."/>
            <person name="Farkas M."/>
            <person name="Bedics A."/>
            <person name="Toth E."/>
            <person name="Tancsics A."/>
            <person name="Boka K."/>
            <person name="Maroti G."/>
            <person name="Kriszt B."/>
            <person name="Cserhati M."/>
        </authorList>
    </citation>
    <scope>NUCLEOTIDE SEQUENCE [LARGE SCALE GENOMIC DNA]</scope>
    <source>
        <strain evidence="1 2">KCTC 33519</strain>
    </source>
</reference>
<comment type="caution">
    <text evidence="1">The sequence shown here is derived from an EMBL/GenBank/DDBJ whole genome shotgun (WGS) entry which is preliminary data.</text>
</comment>
<organism evidence="1 2">
    <name type="scientific">Paenibacillus enshidis</name>
    <dbReference type="NCBI Taxonomy" id="1458439"/>
    <lineage>
        <taxon>Bacteria</taxon>
        <taxon>Bacillati</taxon>
        <taxon>Bacillota</taxon>
        <taxon>Bacilli</taxon>
        <taxon>Bacillales</taxon>
        <taxon>Paenibacillaceae</taxon>
        <taxon>Paenibacillus</taxon>
    </lineage>
</organism>
<keyword evidence="2" id="KW-1185">Reference proteome</keyword>
<name>A0ABV5AVE2_9BACL</name>
<proteinExistence type="predicted"/>
<sequence length="126" mass="15194">MDHMKKDWGDELQWIQKGIHQVDGYITTISNHYLQHRLQNDEYEDRIFDELDICWAIMNGRIVEGYDIGERNGNKDPERILIGPSLKEPWIVLAVVLRLDRHFIIKTVFPVDRERYQRYLENDERP</sequence>